<organism evidence="3 4">
    <name type="scientific">Desulfoferula mesophila</name>
    <dbReference type="NCBI Taxonomy" id="3058419"/>
    <lineage>
        <taxon>Bacteria</taxon>
        <taxon>Pseudomonadati</taxon>
        <taxon>Thermodesulfobacteriota</taxon>
        <taxon>Desulfarculia</taxon>
        <taxon>Desulfarculales</taxon>
        <taxon>Desulfarculaceae</taxon>
        <taxon>Desulfoferula</taxon>
    </lineage>
</organism>
<dbReference type="InterPro" id="IPR047794">
    <property type="entry name" value="C45_proenzyme-like"/>
</dbReference>
<dbReference type="InterPro" id="IPR047801">
    <property type="entry name" value="Peptidase_C45"/>
</dbReference>
<evidence type="ECO:0000256" key="1">
    <source>
        <dbReference type="SAM" id="SignalP"/>
    </source>
</evidence>
<dbReference type="NCBIfam" id="NF040521">
    <property type="entry name" value="C45_proenzyme"/>
    <property type="match status" value="1"/>
</dbReference>
<gene>
    <name evidence="3" type="ORF">FAK_03100</name>
</gene>
<accession>A0AAU9ED95</accession>
<feature type="chain" id="PRO_5043414889" description="Peptidase C45 hydrolase domain-containing protein" evidence="1">
    <location>
        <begin position="21"/>
        <end position="278"/>
    </location>
</feature>
<keyword evidence="1" id="KW-0732">Signal</keyword>
<feature type="signal peptide" evidence="1">
    <location>
        <begin position="1"/>
        <end position="20"/>
    </location>
</feature>
<proteinExistence type="predicted"/>
<evidence type="ECO:0000313" key="4">
    <source>
        <dbReference type="Proteomes" id="UP001366166"/>
    </source>
</evidence>
<dbReference type="KEGG" id="dmp:FAK_03100"/>
<protein>
    <recommendedName>
        <fullName evidence="2">Peptidase C45 hydrolase domain-containing protein</fullName>
    </recommendedName>
</protein>
<sequence>MALLLALVMAAPAGACTLWAAVGSGVAGGGALAAKNRDWTPDSPGRLELVRPRGGLAYLALMAGGRKGWGVRAGVNQAGLTVLSASASALPKNRRGGPPGISRRLLSGFASVQAVLDQDWMFQGLGPRFYLLADARQIALVEIAPGGQARITSARQGELAHTNHYQSPDLAGFNQRPALSSHARQAQVEALLAAAARPLTLEEFQRLSQDRGAGPDNSLWRTGSRPQGTRTLASFLVRLPLTGSPEVWAVLANPGQPERRIKIILDENFWQGPTGPLP</sequence>
<reference evidence="4" key="1">
    <citation type="journal article" date="2023" name="Arch. Microbiol.">
        <title>Desulfoferula mesophilus gen. nov. sp. nov., a mesophilic sulfate-reducing bacterium isolated from a brackish lake sediment.</title>
        <authorList>
            <person name="Watanabe T."/>
            <person name="Yabe T."/>
            <person name="Tsuji J.M."/>
            <person name="Fukui M."/>
        </authorList>
    </citation>
    <scope>NUCLEOTIDE SEQUENCE [LARGE SCALE GENOMIC DNA]</scope>
    <source>
        <strain evidence="4">12FAK</strain>
    </source>
</reference>
<dbReference type="AlphaFoldDB" id="A0AAU9ED95"/>
<evidence type="ECO:0000313" key="3">
    <source>
        <dbReference type="EMBL" id="BEQ13244.1"/>
    </source>
</evidence>
<dbReference type="RefSeq" id="WP_338604738.1">
    <property type="nucleotide sequence ID" value="NZ_AP028679.1"/>
</dbReference>
<evidence type="ECO:0000259" key="2">
    <source>
        <dbReference type="Pfam" id="PF03417"/>
    </source>
</evidence>
<name>A0AAU9ED95_9BACT</name>
<dbReference type="EMBL" id="AP028679">
    <property type="protein sequence ID" value="BEQ13244.1"/>
    <property type="molecule type" value="Genomic_DNA"/>
</dbReference>
<dbReference type="PANTHER" id="PTHR34180">
    <property type="entry name" value="PEPTIDASE C45"/>
    <property type="match status" value="1"/>
</dbReference>
<dbReference type="Proteomes" id="UP001366166">
    <property type="component" value="Chromosome"/>
</dbReference>
<dbReference type="Pfam" id="PF03417">
    <property type="entry name" value="AAT"/>
    <property type="match status" value="1"/>
</dbReference>
<dbReference type="InterPro" id="IPR005079">
    <property type="entry name" value="Peptidase_C45_hydrolase"/>
</dbReference>
<dbReference type="Gene3D" id="3.60.60.10">
    <property type="entry name" value="Penicillin V Acylase, Chain A"/>
    <property type="match status" value="1"/>
</dbReference>
<feature type="domain" description="Peptidase C45 hydrolase" evidence="2">
    <location>
        <begin position="29"/>
        <end position="239"/>
    </location>
</feature>
<dbReference type="PANTHER" id="PTHR34180:SF1">
    <property type="entry name" value="BETA-ALANYL-DOPAMINE_CARCININE HYDROLASE"/>
    <property type="match status" value="1"/>
</dbReference>
<keyword evidence="4" id="KW-1185">Reference proteome</keyword>